<dbReference type="InterPro" id="IPR047050">
    <property type="entry name" value="NGN"/>
</dbReference>
<dbReference type="HOGENOM" id="CLU_067287_1_1_0"/>
<dbReference type="GO" id="GO:0032784">
    <property type="term" value="P:regulation of DNA-templated transcription elongation"/>
    <property type="evidence" value="ECO:0007669"/>
    <property type="project" value="InterPro"/>
</dbReference>
<proteinExistence type="inferred from homology"/>
<evidence type="ECO:0000256" key="4">
    <source>
        <dbReference type="ARBA" id="ARBA00023163"/>
    </source>
</evidence>
<dbReference type="SUPFAM" id="SSF82679">
    <property type="entry name" value="N-utilization substance G protein NusG, N-terminal domain"/>
    <property type="match status" value="1"/>
</dbReference>
<keyword evidence="4 5" id="KW-0804">Transcription</keyword>
<evidence type="ECO:0000256" key="7">
    <source>
        <dbReference type="RuleBase" id="RU000538"/>
    </source>
</evidence>
<evidence type="ECO:0000256" key="1">
    <source>
        <dbReference type="ARBA" id="ARBA00022472"/>
    </source>
</evidence>
<keyword evidence="3 5" id="KW-0805">Transcription regulation</keyword>
<sequence length="181" mass="20564">MMESSSERRWYIVQTYAGYENRVKANLEQRIATMGMEEEIFSVLVPVEERVFVKDGKSKKVTRKLYPSYVLVEMKLNDQSWYVVRHTPGVTGFVGAGNHPIPLSEKEIKEIMSKIGKDHAKPKIEMNLKPGDIVKVKSGPFEGQVGPVVEIVPEKGKVKFTITVFGRETVVETDYTELDKL</sequence>
<evidence type="ECO:0000256" key="5">
    <source>
        <dbReference type="HAMAP-Rule" id="MF_00948"/>
    </source>
</evidence>
<gene>
    <name evidence="5" type="primary">nusG</name>
    <name evidence="10" type="ordered locus">Amico_0314</name>
</gene>
<dbReference type="Gene3D" id="2.30.30.30">
    <property type="match status" value="1"/>
</dbReference>
<comment type="similarity">
    <text evidence="5 7">Belongs to the NusG family.</text>
</comment>
<dbReference type="SMART" id="SM00739">
    <property type="entry name" value="KOW"/>
    <property type="match status" value="1"/>
</dbReference>
<dbReference type="EMBL" id="CP001997">
    <property type="protein sequence ID" value="ADE56458.1"/>
    <property type="molecule type" value="Genomic_DNA"/>
</dbReference>
<organism evidence="10 11">
    <name type="scientific">Aminobacterium colombiense (strain DSM 12261 / ALA-1)</name>
    <dbReference type="NCBI Taxonomy" id="572547"/>
    <lineage>
        <taxon>Bacteria</taxon>
        <taxon>Thermotogati</taxon>
        <taxon>Synergistota</taxon>
        <taxon>Synergistia</taxon>
        <taxon>Synergistales</taxon>
        <taxon>Aminobacteriaceae</taxon>
        <taxon>Aminobacterium</taxon>
    </lineage>
</organism>
<dbReference type="Pfam" id="PF02357">
    <property type="entry name" value="NusG"/>
    <property type="match status" value="1"/>
</dbReference>
<keyword evidence="2 5" id="KW-0889">Transcription antitermination</keyword>
<dbReference type="GO" id="GO:0006353">
    <property type="term" value="P:DNA-templated transcription termination"/>
    <property type="evidence" value="ECO:0007669"/>
    <property type="project" value="UniProtKB-UniRule"/>
</dbReference>
<dbReference type="GO" id="GO:0006354">
    <property type="term" value="P:DNA-templated transcription elongation"/>
    <property type="evidence" value="ECO:0007669"/>
    <property type="project" value="UniProtKB-UniRule"/>
</dbReference>
<dbReference type="InterPro" id="IPR001062">
    <property type="entry name" value="Transcrpt_antiterm_NusG"/>
</dbReference>
<evidence type="ECO:0000256" key="6">
    <source>
        <dbReference type="NCBIfam" id="TIGR00922"/>
    </source>
</evidence>
<dbReference type="SUPFAM" id="SSF50104">
    <property type="entry name" value="Translation proteins SH3-like domain"/>
    <property type="match status" value="1"/>
</dbReference>
<reference evidence="10 11" key="1">
    <citation type="journal article" date="2010" name="Stand. Genomic Sci.">
        <title>Complete genome sequence of Aminobacterium colombiense type strain (ALA-1).</title>
        <authorList>
            <person name="Chertkov O."/>
            <person name="Sikorski J."/>
            <person name="Brambilla E."/>
            <person name="Lapidus A."/>
            <person name="Copeland A."/>
            <person name="Glavina Del Rio T."/>
            <person name="Nolan M."/>
            <person name="Lucas S."/>
            <person name="Tice H."/>
            <person name="Cheng J.F."/>
            <person name="Han C."/>
            <person name="Detter J.C."/>
            <person name="Bruce D."/>
            <person name="Tapia R."/>
            <person name="Goodwin L."/>
            <person name="Pitluck S."/>
            <person name="Liolios K."/>
            <person name="Ivanova N."/>
            <person name="Mavromatis K."/>
            <person name="Ovchinnikova G."/>
            <person name="Pati A."/>
            <person name="Chen A."/>
            <person name="Palaniappan K."/>
            <person name="Land M."/>
            <person name="Hauser L."/>
            <person name="Chang Y.J."/>
            <person name="Jeffries C.D."/>
            <person name="Spring S."/>
            <person name="Rohde M."/>
            <person name="Goker M."/>
            <person name="Bristow J."/>
            <person name="Eisen J.A."/>
            <person name="Markowitz V."/>
            <person name="Hugenholtz P."/>
            <person name="Kyrpides N.C."/>
            <person name="Klenk H.P."/>
        </authorList>
    </citation>
    <scope>NUCLEOTIDE SEQUENCE [LARGE SCALE GENOMIC DNA]</scope>
    <source>
        <strain evidence="11">DSM 12261 / ALA-1</strain>
    </source>
</reference>
<comment type="function">
    <text evidence="5 7">Participates in transcription elongation, termination and antitermination.</text>
</comment>
<evidence type="ECO:0000256" key="2">
    <source>
        <dbReference type="ARBA" id="ARBA00022814"/>
    </source>
</evidence>
<keyword evidence="11" id="KW-1185">Reference proteome</keyword>
<dbReference type="InterPro" id="IPR014722">
    <property type="entry name" value="Rib_uL2_dom2"/>
</dbReference>
<dbReference type="HAMAP" id="MF_00948">
    <property type="entry name" value="NusG"/>
    <property type="match status" value="1"/>
</dbReference>
<dbReference type="FunFam" id="3.30.70.940:FF:000002">
    <property type="entry name" value="Transcription termination/antitermination protein NusG"/>
    <property type="match status" value="1"/>
</dbReference>
<dbReference type="InterPro" id="IPR006645">
    <property type="entry name" value="NGN-like_dom"/>
</dbReference>
<dbReference type="KEGG" id="aco:Amico_0314"/>
<dbReference type="PANTHER" id="PTHR30265">
    <property type="entry name" value="RHO-INTERACTING TRANSCRIPTION TERMINATION FACTOR NUSG"/>
    <property type="match status" value="1"/>
</dbReference>
<evidence type="ECO:0000313" key="10">
    <source>
        <dbReference type="EMBL" id="ADE56458.1"/>
    </source>
</evidence>
<feature type="domain" description="KOW" evidence="9">
    <location>
        <begin position="127"/>
        <end position="154"/>
    </location>
</feature>
<dbReference type="CDD" id="cd06091">
    <property type="entry name" value="KOW_NusG"/>
    <property type="match status" value="1"/>
</dbReference>
<dbReference type="Pfam" id="PF00467">
    <property type="entry name" value="KOW"/>
    <property type="match status" value="1"/>
</dbReference>
<dbReference type="STRING" id="572547.Amico_0314"/>
<dbReference type="InterPro" id="IPR036735">
    <property type="entry name" value="NGN_dom_sf"/>
</dbReference>
<evidence type="ECO:0000256" key="3">
    <source>
        <dbReference type="ARBA" id="ARBA00023015"/>
    </source>
</evidence>
<dbReference type="PANTHER" id="PTHR30265:SF2">
    <property type="entry name" value="TRANSCRIPTION TERMINATION_ANTITERMINATION PROTEIN NUSG"/>
    <property type="match status" value="1"/>
</dbReference>
<evidence type="ECO:0000259" key="9">
    <source>
        <dbReference type="SMART" id="SM00739"/>
    </source>
</evidence>
<dbReference type="InterPro" id="IPR005824">
    <property type="entry name" value="KOW"/>
</dbReference>
<dbReference type="eggNOG" id="COG0250">
    <property type="taxonomic scope" value="Bacteria"/>
</dbReference>
<evidence type="ECO:0000313" key="11">
    <source>
        <dbReference type="Proteomes" id="UP000002366"/>
    </source>
</evidence>
<evidence type="ECO:0000259" key="8">
    <source>
        <dbReference type="SMART" id="SM00738"/>
    </source>
</evidence>
<dbReference type="Proteomes" id="UP000002366">
    <property type="component" value="Chromosome"/>
</dbReference>
<dbReference type="AlphaFoldDB" id="D5ED26"/>
<protein>
    <recommendedName>
        <fullName evidence="5 6">Transcription termination/antitermination protein NusG</fullName>
    </recommendedName>
</protein>
<dbReference type="InterPro" id="IPR043425">
    <property type="entry name" value="NusG-like"/>
</dbReference>
<dbReference type="Gene3D" id="3.30.70.940">
    <property type="entry name" value="NusG, N-terminal domain"/>
    <property type="match status" value="1"/>
</dbReference>
<dbReference type="CDD" id="cd09891">
    <property type="entry name" value="NGN_Bact_1"/>
    <property type="match status" value="1"/>
</dbReference>
<accession>D5ED26</accession>
<dbReference type="InterPro" id="IPR008991">
    <property type="entry name" value="Translation_prot_SH3-like_sf"/>
</dbReference>
<name>D5ED26_AMICL</name>
<keyword evidence="1 5" id="KW-0806">Transcription termination</keyword>
<dbReference type="GO" id="GO:0005829">
    <property type="term" value="C:cytosol"/>
    <property type="evidence" value="ECO:0007669"/>
    <property type="project" value="TreeGrafter"/>
</dbReference>
<dbReference type="NCBIfam" id="TIGR00922">
    <property type="entry name" value="nusG"/>
    <property type="match status" value="1"/>
</dbReference>
<dbReference type="SMART" id="SM00738">
    <property type="entry name" value="NGN"/>
    <property type="match status" value="1"/>
</dbReference>
<feature type="domain" description="NusG-like N-terminal" evidence="8">
    <location>
        <begin position="7"/>
        <end position="115"/>
    </location>
</feature>
<dbReference type="PRINTS" id="PR00338">
    <property type="entry name" value="NUSGTNSCPFCT"/>
</dbReference>
<dbReference type="GO" id="GO:0031564">
    <property type="term" value="P:transcription antitermination"/>
    <property type="evidence" value="ECO:0007669"/>
    <property type="project" value="UniProtKB-UniRule"/>
</dbReference>